<dbReference type="GO" id="GO:0009390">
    <property type="term" value="C:dimethyl sulfoxide reductase complex"/>
    <property type="evidence" value="ECO:0007669"/>
    <property type="project" value="TreeGrafter"/>
</dbReference>
<dbReference type="EMBL" id="SDPW01000001">
    <property type="protein sequence ID" value="RXZ53297.1"/>
    <property type="molecule type" value="Genomic_DNA"/>
</dbReference>
<comment type="caution">
    <text evidence="2">The sequence shown here is derived from an EMBL/GenBank/DDBJ whole genome shotgun (WGS) entry which is preliminary data.</text>
</comment>
<reference evidence="2 3" key="1">
    <citation type="submission" date="2019-01" db="EMBL/GenBank/DDBJ databases">
        <title>Senegalimassilia sp. nov. KGMB04484 isolated human feces.</title>
        <authorList>
            <person name="Han K.-I."/>
            <person name="Kim J.-S."/>
            <person name="Lee K.C."/>
            <person name="Suh M.K."/>
            <person name="Eom M.K."/>
            <person name="Lee J.H."/>
            <person name="Park S.-H."/>
            <person name="Kang S.W."/>
            <person name="Park J.-E."/>
            <person name="Oh B.S."/>
            <person name="Yu S.Y."/>
            <person name="Choi S.-H."/>
            <person name="Lee D.H."/>
            <person name="Yoon H."/>
            <person name="Kim B.-Y."/>
            <person name="Lee J.H."/>
            <person name="Lee J.-S."/>
        </authorList>
    </citation>
    <scope>NUCLEOTIDE SEQUENCE [LARGE SCALE GENOMIC DNA]</scope>
    <source>
        <strain evidence="2 3">KGMB04484</strain>
    </source>
</reference>
<keyword evidence="1" id="KW-1133">Transmembrane helix</keyword>
<dbReference type="Proteomes" id="UP000293345">
    <property type="component" value="Unassembled WGS sequence"/>
</dbReference>
<dbReference type="GO" id="GO:0005886">
    <property type="term" value="C:plasma membrane"/>
    <property type="evidence" value="ECO:0007669"/>
    <property type="project" value="TreeGrafter"/>
</dbReference>
<evidence type="ECO:0000313" key="3">
    <source>
        <dbReference type="Proteomes" id="UP000293345"/>
    </source>
</evidence>
<dbReference type="GO" id="GO:0009389">
    <property type="term" value="F:dimethyl sulfoxide reductase activity"/>
    <property type="evidence" value="ECO:0007669"/>
    <property type="project" value="TreeGrafter"/>
</dbReference>
<feature type="transmembrane region" description="Helical" evidence="1">
    <location>
        <begin position="225"/>
        <end position="246"/>
    </location>
</feature>
<dbReference type="PANTHER" id="PTHR38095:SF1">
    <property type="entry name" value="ANAEROBIC DIMETHYL SULFOXIDE REDUCTASE CHAIN YNFH"/>
    <property type="match status" value="1"/>
</dbReference>
<feature type="transmembrane region" description="Helical" evidence="1">
    <location>
        <begin position="198"/>
        <end position="219"/>
    </location>
</feature>
<keyword evidence="3" id="KW-1185">Reference proteome</keyword>
<feature type="transmembrane region" description="Helical" evidence="1">
    <location>
        <begin position="131"/>
        <end position="148"/>
    </location>
</feature>
<sequence length="289" mass="29687">MRSGRNRRIWPDRAAICRKMVSRMEIQWSLVLFTVLTGAGGWMLACVAIDEFAGKTRATNKLAVVVAAVVACAGGIASVTHLSHPEHIMGALSHPTSGIFVEAALTGLMAVCAIVYFVLLVREASAGARKAFAVLGAVFGVLLSFMAGESYMMSSQLAWNTPLLPLGYAGTAMPLGVALYLALAAWRKEPDTSLFAKLLVAGGVVAALTAAAYGVVSGAGADQALLVWGLAVIVGGAAPAALGALAAKTPEQVLSLAAAAAVCCLAGATAYRCTMWLASVTVNNFFGLL</sequence>
<name>A0A4V1QTQ6_9ACTN</name>
<dbReference type="Pfam" id="PF04976">
    <property type="entry name" value="DmsC"/>
    <property type="match status" value="1"/>
</dbReference>
<proteinExistence type="predicted"/>
<feature type="transmembrane region" description="Helical" evidence="1">
    <location>
        <begin position="28"/>
        <end position="49"/>
    </location>
</feature>
<dbReference type="Gene3D" id="1.20.1630.10">
    <property type="entry name" value="Formate dehydrogenase/DMSO reductase domain"/>
    <property type="match status" value="1"/>
</dbReference>
<protein>
    <submittedName>
        <fullName evidence="2">DMSO reductase</fullName>
    </submittedName>
</protein>
<feature type="transmembrane region" description="Helical" evidence="1">
    <location>
        <begin position="253"/>
        <end position="271"/>
    </location>
</feature>
<organism evidence="2 3">
    <name type="scientific">Senegalimassilia faecalis</name>
    <dbReference type="NCBI Taxonomy" id="2509433"/>
    <lineage>
        <taxon>Bacteria</taxon>
        <taxon>Bacillati</taxon>
        <taxon>Actinomycetota</taxon>
        <taxon>Coriobacteriia</taxon>
        <taxon>Coriobacteriales</taxon>
        <taxon>Coriobacteriaceae</taxon>
        <taxon>Senegalimassilia</taxon>
    </lineage>
</organism>
<keyword evidence="1" id="KW-0472">Membrane</keyword>
<dbReference type="PANTHER" id="PTHR38095">
    <property type="entry name" value="ANAEROBIC DIMETHYL SULFOXIDE REDUCTASE CHAIN YNFH"/>
    <property type="match status" value="1"/>
</dbReference>
<accession>A0A4V1QTQ6</accession>
<keyword evidence="1" id="KW-0812">Transmembrane</keyword>
<feature type="transmembrane region" description="Helical" evidence="1">
    <location>
        <begin position="61"/>
        <end position="79"/>
    </location>
</feature>
<evidence type="ECO:0000313" key="2">
    <source>
        <dbReference type="EMBL" id="RXZ53297.1"/>
    </source>
</evidence>
<dbReference type="GO" id="GO:0019645">
    <property type="term" value="P:anaerobic electron transport chain"/>
    <property type="evidence" value="ECO:0007669"/>
    <property type="project" value="InterPro"/>
</dbReference>
<feature type="transmembrane region" description="Helical" evidence="1">
    <location>
        <begin position="168"/>
        <end position="186"/>
    </location>
</feature>
<evidence type="ECO:0000256" key="1">
    <source>
        <dbReference type="SAM" id="Phobius"/>
    </source>
</evidence>
<gene>
    <name evidence="2" type="ORF">ET524_01380</name>
</gene>
<dbReference type="AlphaFoldDB" id="A0A4V1QTQ6"/>
<dbReference type="InterPro" id="IPR007059">
    <property type="entry name" value="DmsC"/>
</dbReference>
<feature type="transmembrane region" description="Helical" evidence="1">
    <location>
        <begin position="99"/>
        <end position="119"/>
    </location>
</feature>